<keyword evidence="6" id="KW-1185">Reference proteome</keyword>
<evidence type="ECO:0000313" key="5">
    <source>
        <dbReference type="EMBL" id="MFE1352014.1"/>
    </source>
</evidence>
<keyword evidence="2" id="KW-0804">Transcription</keyword>
<feature type="compositionally biased region" description="Low complexity" evidence="3">
    <location>
        <begin position="106"/>
        <end position="132"/>
    </location>
</feature>
<evidence type="ECO:0000313" key="6">
    <source>
        <dbReference type="Proteomes" id="UP001599542"/>
    </source>
</evidence>
<gene>
    <name evidence="5" type="ORF">ACFW6T_08505</name>
</gene>
<name>A0ABW6GH73_9ACTN</name>
<feature type="compositionally biased region" description="Pro residues" evidence="3">
    <location>
        <begin position="87"/>
        <end position="105"/>
    </location>
</feature>
<dbReference type="Proteomes" id="UP001599542">
    <property type="component" value="Unassembled WGS sequence"/>
</dbReference>
<feature type="compositionally biased region" description="Gly residues" evidence="3">
    <location>
        <begin position="205"/>
        <end position="216"/>
    </location>
</feature>
<feature type="region of interest" description="Disordered" evidence="3">
    <location>
        <begin position="165"/>
        <end position="222"/>
    </location>
</feature>
<reference evidence="5 6" key="1">
    <citation type="submission" date="2024-09" db="EMBL/GenBank/DDBJ databases">
        <title>The Natural Products Discovery Center: Release of the First 8490 Sequenced Strains for Exploring Actinobacteria Biosynthetic Diversity.</title>
        <authorList>
            <person name="Kalkreuter E."/>
            <person name="Kautsar S.A."/>
            <person name="Yang D."/>
            <person name="Bader C.D."/>
            <person name="Teijaro C.N."/>
            <person name="Fluegel L."/>
            <person name="Davis C.M."/>
            <person name="Simpson J.R."/>
            <person name="Lauterbach L."/>
            <person name="Steele A.D."/>
            <person name="Gui C."/>
            <person name="Meng S."/>
            <person name="Li G."/>
            <person name="Viehrig K."/>
            <person name="Ye F."/>
            <person name="Su P."/>
            <person name="Kiefer A.F."/>
            <person name="Nichols A."/>
            <person name="Cepeda A.J."/>
            <person name="Yan W."/>
            <person name="Fan B."/>
            <person name="Jiang Y."/>
            <person name="Adhikari A."/>
            <person name="Zheng C.-J."/>
            <person name="Schuster L."/>
            <person name="Cowan T.M."/>
            <person name="Smanski M.J."/>
            <person name="Chevrette M.G."/>
            <person name="De Carvalho L.P.S."/>
            <person name="Shen B."/>
        </authorList>
    </citation>
    <scope>NUCLEOTIDE SEQUENCE [LARGE SCALE GENOMIC DNA]</scope>
    <source>
        <strain evidence="5 6">NPDC058753</strain>
    </source>
</reference>
<keyword evidence="4" id="KW-1133">Transmembrane helix</keyword>
<dbReference type="EMBL" id="JBHYPX010000012">
    <property type="protein sequence ID" value="MFE1352014.1"/>
    <property type="molecule type" value="Genomic_DNA"/>
</dbReference>
<dbReference type="InterPro" id="IPR041916">
    <property type="entry name" value="Anti_sigma_zinc_sf"/>
</dbReference>
<dbReference type="RefSeq" id="WP_380316506.1">
    <property type="nucleotide sequence ID" value="NZ_JBHYPW010000002.1"/>
</dbReference>
<keyword evidence="1" id="KW-0805">Transcription regulation</keyword>
<organism evidence="5 6">
    <name type="scientific">Kitasatospora phosalacinea</name>
    <dbReference type="NCBI Taxonomy" id="2065"/>
    <lineage>
        <taxon>Bacteria</taxon>
        <taxon>Bacillati</taxon>
        <taxon>Actinomycetota</taxon>
        <taxon>Actinomycetes</taxon>
        <taxon>Kitasatosporales</taxon>
        <taxon>Streptomycetaceae</taxon>
        <taxon>Kitasatospora</taxon>
    </lineage>
</organism>
<accession>A0ABW6GH73</accession>
<feature type="compositionally biased region" description="Low complexity" evidence="3">
    <location>
        <begin position="165"/>
        <end position="189"/>
    </location>
</feature>
<sequence length="318" mass="31108">MTPHPPSDHPGPDALADLAEDLLPPEQAAPLHAHLADCPACAEDFALLCALPDLLADTPVPAMPQDLADRLTAALAAESAARTETRPQPPAPTAAPSPAAFPSPSAPSTAPTAPARTGSPAGAPSAATGPGRQPRRRRRGARLLLATAAVALVALGAGLGGALLDRSSSRDSSATSANAPAAAVDGAQADKGTGGDASAPQQVAPGGGTEGSGSAEGGPDFTAERLPTQVRQLLDGKSPYQLGPATPGGAAAPPSCTLAAAGRPGEQPAAVGPGRYGGRPVLALVFRPPGGDGPLDVYLATPDCPGSTILLHSTVPAP</sequence>
<evidence type="ECO:0000256" key="2">
    <source>
        <dbReference type="ARBA" id="ARBA00023163"/>
    </source>
</evidence>
<comment type="caution">
    <text evidence="5">The sequence shown here is derived from an EMBL/GenBank/DDBJ whole genome shotgun (WGS) entry which is preliminary data.</text>
</comment>
<keyword evidence="4" id="KW-0812">Transmembrane</keyword>
<evidence type="ECO:0000256" key="1">
    <source>
        <dbReference type="ARBA" id="ARBA00023015"/>
    </source>
</evidence>
<feature type="transmembrane region" description="Helical" evidence="4">
    <location>
        <begin position="143"/>
        <end position="164"/>
    </location>
</feature>
<evidence type="ECO:0000256" key="3">
    <source>
        <dbReference type="SAM" id="MobiDB-lite"/>
    </source>
</evidence>
<proteinExistence type="predicted"/>
<keyword evidence="4" id="KW-0472">Membrane</keyword>
<dbReference type="Gene3D" id="1.10.10.1320">
    <property type="entry name" value="Anti-sigma factor, zinc-finger domain"/>
    <property type="match status" value="1"/>
</dbReference>
<protein>
    <submittedName>
        <fullName evidence="5">Anti-sigma factor family protein</fullName>
    </submittedName>
</protein>
<evidence type="ECO:0000256" key="4">
    <source>
        <dbReference type="SAM" id="Phobius"/>
    </source>
</evidence>
<feature type="region of interest" description="Disordered" evidence="3">
    <location>
        <begin position="74"/>
        <end position="137"/>
    </location>
</feature>